<keyword evidence="4" id="KW-1185">Reference proteome</keyword>
<gene>
    <name evidence="3" type="ORF">SK128_017317</name>
</gene>
<dbReference type="AlphaFoldDB" id="A0AAN8WPF2"/>
<evidence type="ECO:0000256" key="1">
    <source>
        <dbReference type="SAM" id="MobiDB-lite"/>
    </source>
</evidence>
<feature type="region of interest" description="Disordered" evidence="1">
    <location>
        <begin position="185"/>
        <end position="224"/>
    </location>
</feature>
<evidence type="ECO:0000313" key="3">
    <source>
        <dbReference type="EMBL" id="KAK7067766.1"/>
    </source>
</evidence>
<evidence type="ECO:0000313" key="4">
    <source>
        <dbReference type="Proteomes" id="UP001381693"/>
    </source>
</evidence>
<dbReference type="GO" id="GO:0000725">
    <property type="term" value="P:recombinational repair"/>
    <property type="evidence" value="ECO:0007669"/>
    <property type="project" value="InterPro"/>
</dbReference>
<dbReference type="PANTHER" id="PTHR14523">
    <property type="entry name" value="UNCHARACTERIZED PROTEIN C17ORF53 HOMOLOG"/>
    <property type="match status" value="1"/>
</dbReference>
<reference evidence="3 4" key="1">
    <citation type="submission" date="2023-11" db="EMBL/GenBank/DDBJ databases">
        <title>Halocaridina rubra genome assembly.</title>
        <authorList>
            <person name="Smith C."/>
        </authorList>
    </citation>
    <scope>NUCLEOTIDE SEQUENCE [LARGE SCALE GENOMIC DNA]</scope>
    <source>
        <strain evidence="3">EP-1</strain>
        <tissue evidence="3">Whole</tissue>
    </source>
</reference>
<feature type="domain" description="Homologous recombination OB-fold protein OB-fold" evidence="2">
    <location>
        <begin position="370"/>
        <end position="462"/>
    </location>
</feature>
<sequence length="683" mass="75887">MFEGDNDDFSFIDDDFLDEVLQQDAKENSVSKVPQSTEPKACLNENNCDTGVRYSENCLKDASEEQGSSGINFKEQSVSLETESIIRHENHRPLVGKNREWCRKDAVSNSFAVDDFFDNTRDTSDFFDIENTPQDKEVISGSLFINQSNSDPHEKHGNSPPSEKHNIHEKTDFRSRILQTLLENRQSGIQKKKENYPHSIPRGECSLNSNSGISKKRGSDEEDTFVSKKLNVLSSNENSRSEDCSSNSYCQSSCTPLKAQTTSVRRKSVSPGGPVIQKRKFPGPAGILPNISSNTDAHNIQQYHENEQCSSDSKAIICSQSSADDFTRGPWQQMVNDLEDKQSCKVSPLSILNIKWILKRAAFRGVAGVRKIPLLAVMIRNIDTTFIDATVILKDKTGEMNGTVASVVFEEYGSYLQSGSVLLLKDVTLLSPISPTATSGGRELSRKHYLNITQNSILSIYSLDDSGDVLTTTVSKVDIKELINKVTSLKEIATLRPVVEEEEEEIYSEKHMLQQSLFSNLVESYGMTAVYQNKKIPSGGYNAAFSSFSPRVNIPSQQQQCFRPLSFNNISSRMGNTSGPFLPRGGSSSSSFFPRVSSPNVNGIPRPQRFLPPPRQQHPYSNSVSQNSFNSTFKQLPIPSISSNSVFPSSPKTSSKLICSQQEEKEVNDLLDSIDVDSLFGDF</sequence>
<dbReference type="InterPro" id="IPR028045">
    <property type="entry name" value="HROB"/>
</dbReference>
<feature type="compositionally biased region" description="Polar residues" evidence="1">
    <location>
        <begin position="30"/>
        <end position="46"/>
    </location>
</feature>
<feature type="region of interest" description="Disordered" evidence="1">
    <location>
        <begin position="603"/>
        <end position="626"/>
    </location>
</feature>
<dbReference type="PANTHER" id="PTHR14523:SF1">
    <property type="entry name" value="HOMOLOGOUS RECOMBINATION OB-FOLD PROTEIN"/>
    <property type="match status" value="1"/>
</dbReference>
<feature type="region of interest" description="Disordered" evidence="1">
    <location>
        <begin position="145"/>
        <end position="168"/>
    </location>
</feature>
<evidence type="ECO:0000259" key="2">
    <source>
        <dbReference type="Pfam" id="PF15072"/>
    </source>
</evidence>
<proteinExistence type="predicted"/>
<dbReference type="InterPro" id="IPR058570">
    <property type="entry name" value="HROB_OB"/>
</dbReference>
<feature type="region of interest" description="Disordered" evidence="1">
    <location>
        <begin position="262"/>
        <end position="284"/>
    </location>
</feature>
<protein>
    <recommendedName>
        <fullName evidence="2">Homologous recombination OB-fold protein OB-fold domain-containing protein</fullName>
    </recommendedName>
</protein>
<dbReference type="EMBL" id="JAXCGZ010017746">
    <property type="protein sequence ID" value="KAK7067766.1"/>
    <property type="molecule type" value="Genomic_DNA"/>
</dbReference>
<dbReference type="Pfam" id="PF15072">
    <property type="entry name" value="HROB"/>
    <property type="match status" value="1"/>
</dbReference>
<feature type="region of interest" description="Disordered" evidence="1">
    <location>
        <begin position="26"/>
        <end position="46"/>
    </location>
</feature>
<organism evidence="3 4">
    <name type="scientific">Halocaridina rubra</name>
    <name type="common">Hawaiian red shrimp</name>
    <dbReference type="NCBI Taxonomy" id="373956"/>
    <lineage>
        <taxon>Eukaryota</taxon>
        <taxon>Metazoa</taxon>
        <taxon>Ecdysozoa</taxon>
        <taxon>Arthropoda</taxon>
        <taxon>Crustacea</taxon>
        <taxon>Multicrustacea</taxon>
        <taxon>Malacostraca</taxon>
        <taxon>Eumalacostraca</taxon>
        <taxon>Eucarida</taxon>
        <taxon>Decapoda</taxon>
        <taxon>Pleocyemata</taxon>
        <taxon>Caridea</taxon>
        <taxon>Atyoidea</taxon>
        <taxon>Atyidae</taxon>
        <taxon>Halocaridina</taxon>
    </lineage>
</organism>
<accession>A0AAN8WPF2</accession>
<dbReference type="Proteomes" id="UP001381693">
    <property type="component" value="Unassembled WGS sequence"/>
</dbReference>
<comment type="caution">
    <text evidence="3">The sequence shown here is derived from an EMBL/GenBank/DDBJ whole genome shotgun (WGS) entry which is preliminary data.</text>
</comment>
<feature type="compositionally biased region" description="Basic and acidic residues" evidence="1">
    <location>
        <begin position="151"/>
        <end position="168"/>
    </location>
</feature>
<name>A0AAN8WPF2_HALRR</name>